<evidence type="ECO:0000256" key="1">
    <source>
        <dbReference type="ARBA" id="ARBA00023002"/>
    </source>
</evidence>
<keyword evidence="4" id="KW-1185">Reference proteome</keyword>
<comment type="caution">
    <text evidence="3">The sequence shown here is derived from an EMBL/GenBank/DDBJ whole genome shotgun (WGS) entry which is preliminary data.</text>
</comment>
<name>A0ABT0RE54_9SPHN</name>
<dbReference type="Pfam" id="PF01266">
    <property type="entry name" value="DAO"/>
    <property type="match status" value="1"/>
</dbReference>
<evidence type="ECO:0000313" key="3">
    <source>
        <dbReference type="EMBL" id="MCL6678577.1"/>
    </source>
</evidence>
<dbReference type="Proteomes" id="UP001165343">
    <property type="component" value="Unassembled WGS sequence"/>
</dbReference>
<evidence type="ECO:0000313" key="4">
    <source>
        <dbReference type="Proteomes" id="UP001165343"/>
    </source>
</evidence>
<dbReference type="RefSeq" id="WP_249867523.1">
    <property type="nucleotide sequence ID" value="NZ_JAMGBC010000001.1"/>
</dbReference>
<feature type="domain" description="FAD dependent oxidoreductase" evidence="2">
    <location>
        <begin position="5"/>
        <end position="338"/>
    </location>
</feature>
<organism evidence="3 4">
    <name type="scientific">Sphingomonas anseongensis</name>
    <dbReference type="NCBI Taxonomy" id="2908207"/>
    <lineage>
        <taxon>Bacteria</taxon>
        <taxon>Pseudomonadati</taxon>
        <taxon>Pseudomonadota</taxon>
        <taxon>Alphaproteobacteria</taxon>
        <taxon>Sphingomonadales</taxon>
        <taxon>Sphingomonadaceae</taxon>
        <taxon>Sphingomonas</taxon>
    </lineage>
</organism>
<dbReference type="PANTHER" id="PTHR13847">
    <property type="entry name" value="SARCOSINE DEHYDROGENASE-RELATED"/>
    <property type="match status" value="1"/>
</dbReference>
<evidence type="ECO:0000259" key="2">
    <source>
        <dbReference type="Pfam" id="PF01266"/>
    </source>
</evidence>
<reference evidence="3" key="1">
    <citation type="submission" date="2022-05" db="EMBL/GenBank/DDBJ databases">
        <authorList>
            <person name="Jo J.-H."/>
            <person name="Im W.-T."/>
        </authorList>
    </citation>
    <scope>NUCLEOTIDE SEQUENCE</scope>
    <source>
        <strain evidence="3">RG327</strain>
    </source>
</reference>
<dbReference type="SUPFAM" id="SSF51905">
    <property type="entry name" value="FAD/NAD(P)-binding domain"/>
    <property type="match status" value="1"/>
</dbReference>
<dbReference type="PANTHER" id="PTHR13847:SF287">
    <property type="entry name" value="FAD-DEPENDENT OXIDOREDUCTASE DOMAIN-CONTAINING PROTEIN 1"/>
    <property type="match status" value="1"/>
</dbReference>
<accession>A0ABT0RE54</accession>
<dbReference type="EMBL" id="JAMGBC010000001">
    <property type="protein sequence ID" value="MCL6678577.1"/>
    <property type="molecule type" value="Genomic_DNA"/>
</dbReference>
<protein>
    <submittedName>
        <fullName evidence="3">FAD-binding oxidoreductase</fullName>
    </submittedName>
</protein>
<dbReference type="InterPro" id="IPR036188">
    <property type="entry name" value="FAD/NAD-bd_sf"/>
</dbReference>
<sequence>MSGFDILIVGGGIAGASLGAELAPKRSVVLVEAESHCGFHSTGRSAAFWLESYGGPVVAQLSTASRRFLESPPSEFSESGFLRTRGDLHITRDELPELPAGIDTRVIERAELEGMVPGIRTEWTRALFEPNCADIDVAGLHAAYLRAFRRAGGEVRTDARLETAEHRNGQWQVRLQDGSQIAASCIVNAAGAWADEVASAAGAQPLGIEPKRRTMVQLRVGRSGLRDLPLVDDADGTFYFKGEGDNTVWLSPHDEIDSHPCDAAPEEIDIAIAIDRFERVVDWPIEAVERKWAGLRSFAPDRIPVYGLDPDVPGFFWCAGQGGFGIQTAPAAAKMGAAMLLGRAPEPMVEHIEPTPFSPARFR</sequence>
<dbReference type="InterPro" id="IPR006076">
    <property type="entry name" value="FAD-dep_OxRdtase"/>
</dbReference>
<gene>
    <name evidence="3" type="ORF">LZ519_04495</name>
</gene>
<keyword evidence="1" id="KW-0560">Oxidoreductase</keyword>
<dbReference type="Gene3D" id="3.30.9.10">
    <property type="entry name" value="D-Amino Acid Oxidase, subunit A, domain 2"/>
    <property type="match status" value="1"/>
</dbReference>
<dbReference type="Gene3D" id="3.50.50.60">
    <property type="entry name" value="FAD/NAD(P)-binding domain"/>
    <property type="match status" value="1"/>
</dbReference>
<proteinExistence type="predicted"/>